<dbReference type="GO" id="GO:1901605">
    <property type="term" value="P:alpha-amino acid metabolic process"/>
    <property type="evidence" value="ECO:0007669"/>
    <property type="project" value="TreeGrafter"/>
</dbReference>
<dbReference type="InterPro" id="IPR004839">
    <property type="entry name" value="Aminotransferase_I/II_large"/>
</dbReference>
<dbReference type="SUPFAM" id="SSF53383">
    <property type="entry name" value="PLP-dependent transferases"/>
    <property type="match status" value="1"/>
</dbReference>
<name>A0A8B6CJE6_MYTGA</name>
<dbReference type="EMBL" id="UYJE01001822">
    <property type="protein sequence ID" value="VDI05516.1"/>
    <property type="molecule type" value="Genomic_DNA"/>
</dbReference>
<sequence length="428" mass="48343">MDYERYLNETGIGRKPSPIRSQHAKLVCLEPEDDAIYLTGGLPNHSTFPAVKATFQLRDGSSIELDHKATKDALQYDATPGFKELLNWIYELQRQVHNPPTYNNNKHPGEMKCIMTNGAQHGLSLVMGNLVCKDDICLMESPAYAGAISVLNHLKPKMIPIDTDKHGIIPSELRKVLSRWNPSTIQQPGKDGPKLLYCVPTCGNPTGASLTLERKKEIYELAREYKFLIIEDDPYFYLRSKPYVPSFLSMDTDGLVLRMDSVSKVVSAGIRIGVLTGPAPLIDTFTCNIETSVQHTSGLSQQFLLALLKKWGYEGFFANADKMASFYEKRKYECLEAARNHLQDVAEWDEPAGGMFLWIKLKVKDAHPVVEKLIQEKNVFVAPGWYFTLDSKPCPYIRVAFSNTTYENMNKAFESLAQVIQKYKSENE</sequence>
<accession>A0A8B6CJE6</accession>
<evidence type="ECO:0000256" key="2">
    <source>
        <dbReference type="ARBA" id="ARBA00022576"/>
    </source>
</evidence>
<dbReference type="Pfam" id="PF00155">
    <property type="entry name" value="Aminotran_1_2"/>
    <property type="match status" value="1"/>
</dbReference>
<dbReference type="InterPro" id="IPR015421">
    <property type="entry name" value="PyrdxlP-dep_Trfase_major"/>
</dbReference>
<keyword evidence="4" id="KW-0663">Pyridoxal phosphate</keyword>
<dbReference type="AlphaFoldDB" id="A0A8B6CJE6"/>
<evidence type="ECO:0000259" key="5">
    <source>
        <dbReference type="Pfam" id="PF00155"/>
    </source>
</evidence>
<dbReference type="Gene3D" id="3.40.640.10">
    <property type="entry name" value="Type I PLP-dependent aspartate aminotransferase-like (Major domain)"/>
    <property type="match status" value="1"/>
</dbReference>
<dbReference type="GO" id="GO:0030170">
    <property type="term" value="F:pyridoxal phosphate binding"/>
    <property type="evidence" value="ECO:0007669"/>
    <property type="project" value="InterPro"/>
</dbReference>
<dbReference type="PANTHER" id="PTHR42790:SF19">
    <property type="entry name" value="KYNURENINE_ALPHA-AMINOADIPATE AMINOTRANSFERASE, MITOCHONDRIAL"/>
    <property type="match status" value="1"/>
</dbReference>
<dbReference type="OrthoDB" id="691673at2759"/>
<dbReference type="InterPro" id="IPR015424">
    <property type="entry name" value="PyrdxlP-dep_Trfase"/>
</dbReference>
<evidence type="ECO:0000313" key="7">
    <source>
        <dbReference type="Proteomes" id="UP000596742"/>
    </source>
</evidence>
<dbReference type="PANTHER" id="PTHR42790">
    <property type="entry name" value="AMINOTRANSFERASE"/>
    <property type="match status" value="1"/>
</dbReference>
<keyword evidence="2 6" id="KW-0032">Aminotransferase</keyword>
<gene>
    <name evidence="6" type="ORF">MGAL_10B076163</name>
</gene>
<dbReference type="InterPro" id="IPR050859">
    <property type="entry name" value="Class-I_PLP-dep_aminotransf"/>
</dbReference>
<protein>
    <submittedName>
        <fullName evidence="6">Aromatic amino acid aminotransferase I</fullName>
        <ecNumber evidence="6">2.6.1.57</ecNumber>
    </submittedName>
</protein>
<dbReference type="Proteomes" id="UP000596742">
    <property type="component" value="Unassembled WGS sequence"/>
</dbReference>
<evidence type="ECO:0000256" key="1">
    <source>
        <dbReference type="ARBA" id="ARBA00001933"/>
    </source>
</evidence>
<organism evidence="6 7">
    <name type="scientific">Mytilus galloprovincialis</name>
    <name type="common">Mediterranean mussel</name>
    <dbReference type="NCBI Taxonomy" id="29158"/>
    <lineage>
        <taxon>Eukaryota</taxon>
        <taxon>Metazoa</taxon>
        <taxon>Spiralia</taxon>
        <taxon>Lophotrochozoa</taxon>
        <taxon>Mollusca</taxon>
        <taxon>Bivalvia</taxon>
        <taxon>Autobranchia</taxon>
        <taxon>Pteriomorphia</taxon>
        <taxon>Mytilida</taxon>
        <taxon>Mytiloidea</taxon>
        <taxon>Mytilidae</taxon>
        <taxon>Mytilinae</taxon>
        <taxon>Mytilus</taxon>
    </lineage>
</organism>
<reference evidence="6" key="1">
    <citation type="submission" date="2018-11" db="EMBL/GenBank/DDBJ databases">
        <authorList>
            <person name="Alioto T."/>
            <person name="Alioto T."/>
        </authorList>
    </citation>
    <scope>NUCLEOTIDE SEQUENCE</scope>
</reference>
<keyword evidence="7" id="KW-1185">Reference proteome</keyword>
<proteinExistence type="predicted"/>
<dbReference type="GO" id="GO:0016212">
    <property type="term" value="F:kynurenine-oxoglutarate transaminase activity"/>
    <property type="evidence" value="ECO:0007669"/>
    <property type="project" value="TreeGrafter"/>
</dbReference>
<keyword evidence="3 6" id="KW-0808">Transferase</keyword>
<dbReference type="CDD" id="cd00609">
    <property type="entry name" value="AAT_like"/>
    <property type="match status" value="1"/>
</dbReference>
<evidence type="ECO:0000256" key="4">
    <source>
        <dbReference type="ARBA" id="ARBA00022898"/>
    </source>
</evidence>
<evidence type="ECO:0000313" key="6">
    <source>
        <dbReference type="EMBL" id="VDI05516.1"/>
    </source>
</evidence>
<comment type="cofactor">
    <cofactor evidence="1">
        <name>pyridoxal 5'-phosphate</name>
        <dbReference type="ChEBI" id="CHEBI:597326"/>
    </cofactor>
</comment>
<dbReference type="EC" id="2.6.1.57" evidence="6"/>
<evidence type="ECO:0000256" key="3">
    <source>
        <dbReference type="ARBA" id="ARBA00022679"/>
    </source>
</evidence>
<feature type="domain" description="Aminotransferase class I/classII large" evidence="5">
    <location>
        <begin position="45"/>
        <end position="416"/>
    </location>
</feature>
<comment type="caution">
    <text evidence="6">The sequence shown here is derived from an EMBL/GenBank/DDBJ whole genome shotgun (WGS) entry which is preliminary data.</text>
</comment>